<feature type="transmembrane region" description="Helical" evidence="2">
    <location>
        <begin position="168"/>
        <end position="194"/>
    </location>
</feature>
<keyword evidence="2" id="KW-0472">Membrane</keyword>
<dbReference type="KEGG" id="ngr:NAEGRDRAFT_79087"/>
<dbReference type="EMBL" id="GG738858">
    <property type="protein sequence ID" value="EFC46497.1"/>
    <property type="molecule type" value="Genomic_DNA"/>
</dbReference>
<proteinExistence type="predicted"/>
<evidence type="ECO:0000256" key="2">
    <source>
        <dbReference type="SAM" id="Phobius"/>
    </source>
</evidence>
<feature type="transmembrane region" description="Helical" evidence="2">
    <location>
        <begin position="413"/>
        <end position="439"/>
    </location>
</feature>
<feature type="compositionally biased region" description="Low complexity" evidence="1">
    <location>
        <begin position="316"/>
        <end position="327"/>
    </location>
</feature>
<dbReference type="Proteomes" id="UP000006671">
    <property type="component" value="Unassembled WGS sequence"/>
</dbReference>
<keyword evidence="4" id="KW-1185">Reference proteome</keyword>
<accession>D2V9N3</accession>
<feature type="transmembrane region" description="Helical" evidence="2">
    <location>
        <begin position="128"/>
        <end position="148"/>
    </location>
</feature>
<keyword evidence="2" id="KW-0812">Transmembrane</keyword>
<dbReference type="AlphaFoldDB" id="D2V9N3"/>
<feature type="region of interest" description="Disordered" evidence="1">
    <location>
        <begin position="314"/>
        <end position="390"/>
    </location>
</feature>
<evidence type="ECO:0000313" key="4">
    <source>
        <dbReference type="Proteomes" id="UP000006671"/>
    </source>
</evidence>
<sequence length="494" mass="54667">MDKLHINYYPTTTDLLLTNSSSTNSNTTSTTTLPSPFTTYSIITIALTSPYALIFIGLFIFTLISFILQRNQLKRNQVILFVLLLTLEVICVISNLTRATSELSLLAGRDAQGKINNGYYGVKAVDRFLVSVLIFIQILILAFICYVFMATTRQIGYVTTKSYNISKIVLVSLVVIIGIILTLNNVAILTYHGLMASSDILAQNGAEYNFTVSIFIAPCVIFFFACVAISIFLNIYGYKLYASLKKSQQALKEAFKQQNALVKESQSEAPSMVESSSSISIGPRLTLEDSSMDSSPLPQIPTIQNPTLLELEKAMSPSNSCESLSNSREPLNSPESVPTLCVSPDSSTPLPIVKASSPTSPKTTRYSSRTIQEPPSETSSHNTSSKRRKNYTTFTKEQQQAYQVKKRALQKALLLQFGLSASLFVESIGVLFISIAVAWNYSVIIFFNLFNIGIICFISLLLAIYHPLRQVQQLFRMPSDKQIELKTSAPSKNV</sequence>
<evidence type="ECO:0000313" key="3">
    <source>
        <dbReference type="EMBL" id="EFC46497.1"/>
    </source>
</evidence>
<dbReference type="GeneID" id="8859994"/>
<dbReference type="RefSeq" id="XP_002679241.1">
    <property type="nucleotide sequence ID" value="XM_002679195.1"/>
</dbReference>
<dbReference type="InParanoid" id="D2V9N3"/>
<feature type="transmembrane region" description="Helical" evidence="2">
    <location>
        <begin position="214"/>
        <end position="236"/>
    </location>
</feature>
<name>D2V9N3_NAEGR</name>
<feature type="transmembrane region" description="Helical" evidence="2">
    <location>
        <begin position="445"/>
        <end position="468"/>
    </location>
</feature>
<keyword evidence="2" id="KW-1133">Transmembrane helix</keyword>
<reference evidence="3 4" key="1">
    <citation type="journal article" date="2010" name="Cell">
        <title>The genome of Naegleria gruberi illuminates early eukaryotic versatility.</title>
        <authorList>
            <person name="Fritz-Laylin L.K."/>
            <person name="Prochnik S.E."/>
            <person name="Ginger M.L."/>
            <person name="Dacks J.B."/>
            <person name="Carpenter M.L."/>
            <person name="Field M.C."/>
            <person name="Kuo A."/>
            <person name="Paredez A."/>
            <person name="Chapman J."/>
            <person name="Pham J."/>
            <person name="Shu S."/>
            <person name="Neupane R."/>
            <person name="Cipriano M."/>
            <person name="Mancuso J."/>
            <person name="Tu H."/>
            <person name="Salamov A."/>
            <person name="Lindquist E."/>
            <person name="Shapiro H."/>
            <person name="Lucas S."/>
            <person name="Grigoriev I.V."/>
            <person name="Cande W.Z."/>
            <person name="Fulton C."/>
            <person name="Rokhsar D.S."/>
            <person name="Dawson S.C."/>
        </authorList>
    </citation>
    <scope>NUCLEOTIDE SEQUENCE [LARGE SCALE GENOMIC DNA]</scope>
    <source>
        <strain evidence="3 4">NEG-M</strain>
    </source>
</reference>
<protein>
    <submittedName>
        <fullName evidence="3">Predicted protein</fullName>
    </submittedName>
</protein>
<dbReference type="OMA" id="SIFIAPC"/>
<gene>
    <name evidence="3" type="ORF">NAEGRDRAFT_79087</name>
</gene>
<evidence type="ECO:0000256" key="1">
    <source>
        <dbReference type="SAM" id="MobiDB-lite"/>
    </source>
</evidence>
<feature type="transmembrane region" description="Helical" evidence="2">
    <location>
        <begin position="40"/>
        <end position="66"/>
    </location>
</feature>
<organism evidence="4">
    <name type="scientific">Naegleria gruberi</name>
    <name type="common">Amoeba</name>
    <dbReference type="NCBI Taxonomy" id="5762"/>
    <lineage>
        <taxon>Eukaryota</taxon>
        <taxon>Discoba</taxon>
        <taxon>Heterolobosea</taxon>
        <taxon>Tetramitia</taxon>
        <taxon>Eutetramitia</taxon>
        <taxon>Vahlkampfiidae</taxon>
        <taxon>Naegleria</taxon>
    </lineage>
</organism>
<feature type="transmembrane region" description="Helical" evidence="2">
    <location>
        <begin position="78"/>
        <end position="96"/>
    </location>
</feature>
<dbReference type="VEuPathDB" id="AmoebaDB:NAEGRDRAFT_79087"/>
<feature type="compositionally biased region" description="Polar residues" evidence="1">
    <location>
        <begin position="356"/>
        <end position="383"/>
    </location>
</feature>